<protein>
    <submittedName>
        <fullName evidence="2">Uncharacterized protein</fullName>
    </submittedName>
</protein>
<sequence length="150" mass="17618">MIKSITIPHHKSSPERRYTPPNSEEQQRAGHQMRNEPTLPTIIKGLPTRSLVWYVAVWMSEWLTREYILTDKKLKGPELQLVEVASNYKSTDCRYKSMKEYAEVDRRNGSHTLGTRLLIRKPCQQTIGQFISRPRAKTALMRHADRWEIK</sequence>
<feature type="region of interest" description="Disordered" evidence="1">
    <location>
        <begin position="1"/>
        <end position="34"/>
    </location>
</feature>
<evidence type="ECO:0000313" key="2">
    <source>
        <dbReference type="EMBL" id="KNC83183.1"/>
    </source>
</evidence>
<dbReference type="RefSeq" id="XP_014157085.1">
    <property type="nucleotide sequence ID" value="XM_014301610.1"/>
</dbReference>
<evidence type="ECO:0000313" key="3">
    <source>
        <dbReference type="Proteomes" id="UP000054560"/>
    </source>
</evidence>
<proteinExistence type="predicted"/>
<accession>A0A0L0G4M5</accession>
<evidence type="ECO:0000256" key="1">
    <source>
        <dbReference type="SAM" id="MobiDB-lite"/>
    </source>
</evidence>
<dbReference type="EMBL" id="KQ241856">
    <property type="protein sequence ID" value="KNC83183.1"/>
    <property type="molecule type" value="Genomic_DNA"/>
</dbReference>
<reference evidence="2 3" key="1">
    <citation type="submission" date="2011-02" db="EMBL/GenBank/DDBJ databases">
        <title>The Genome Sequence of Sphaeroforma arctica JP610.</title>
        <authorList>
            <consortium name="The Broad Institute Genome Sequencing Platform"/>
            <person name="Russ C."/>
            <person name="Cuomo C."/>
            <person name="Young S.K."/>
            <person name="Zeng Q."/>
            <person name="Gargeya S."/>
            <person name="Alvarado L."/>
            <person name="Berlin A."/>
            <person name="Chapman S.B."/>
            <person name="Chen Z."/>
            <person name="Freedman E."/>
            <person name="Gellesch M."/>
            <person name="Goldberg J."/>
            <person name="Griggs A."/>
            <person name="Gujja S."/>
            <person name="Heilman E."/>
            <person name="Heiman D."/>
            <person name="Howarth C."/>
            <person name="Mehta T."/>
            <person name="Neiman D."/>
            <person name="Pearson M."/>
            <person name="Roberts A."/>
            <person name="Saif S."/>
            <person name="Shea T."/>
            <person name="Shenoy N."/>
            <person name="Sisk P."/>
            <person name="Stolte C."/>
            <person name="Sykes S."/>
            <person name="White J."/>
            <person name="Yandava C."/>
            <person name="Burger G."/>
            <person name="Gray M.W."/>
            <person name="Holland P.W.H."/>
            <person name="King N."/>
            <person name="Lang F.B.F."/>
            <person name="Roger A.J."/>
            <person name="Ruiz-Trillo I."/>
            <person name="Haas B."/>
            <person name="Nusbaum C."/>
            <person name="Birren B."/>
        </authorList>
    </citation>
    <scope>NUCLEOTIDE SEQUENCE [LARGE SCALE GENOMIC DNA]</scope>
    <source>
        <strain evidence="2 3">JP610</strain>
    </source>
</reference>
<dbReference type="AlphaFoldDB" id="A0A0L0G4M5"/>
<gene>
    <name evidence="2" type="ORF">SARC_04550</name>
</gene>
<name>A0A0L0G4M5_9EUKA</name>
<keyword evidence="3" id="KW-1185">Reference proteome</keyword>
<dbReference type="Proteomes" id="UP000054560">
    <property type="component" value="Unassembled WGS sequence"/>
</dbReference>
<dbReference type="GeneID" id="25905054"/>
<organism evidence="2 3">
    <name type="scientific">Sphaeroforma arctica JP610</name>
    <dbReference type="NCBI Taxonomy" id="667725"/>
    <lineage>
        <taxon>Eukaryota</taxon>
        <taxon>Ichthyosporea</taxon>
        <taxon>Ichthyophonida</taxon>
        <taxon>Sphaeroforma</taxon>
    </lineage>
</organism>